<evidence type="ECO:0000256" key="6">
    <source>
        <dbReference type="ARBA" id="ARBA00022960"/>
    </source>
</evidence>
<evidence type="ECO:0000256" key="4">
    <source>
        <dbReference type="ARBA" id="ARBA00022618"/>
    </source>
</evidence>
<name>A0ABZ2GWW2_9GAMM</name>
<dbReference type="EC" id="2.5.1.7" evidence="13"/>
<dbReference type="RefSeq" id="WP_338516164.1">
    <property type="nucleotide sequence ID" value="NZ_CP135137.1"/>
</dbReference>
<dbReference type="InterPro" id="IPR050068">
    <property type="entry name" value="MurA_subfamily"/>
</dbReference>
<feature type="binding site" evidence="13">
    <location>
        <begin position="122"/>
        <end position="126"/>
    </location>
    <ligand>
        <name>UDP-N-acetyl-alpha-D-glucosamine</name>
        <dbReference type="ChEBI" id="CHEBI:57705"/>
    </ligand>
</feature>
<evidence type="ECO:0000256" key="1">
    <source>
        <dbReference type="ARBA" id="ARBA00004496"/>
    </source>
</evidence>
<protein>
    <recommendedName>
        <fullName evidence="13">UDP-N-acetylglucosamine 1-carboxyvinyltransferase</fullName>
        <ecNumber evidence="13">2.5.1.7</ecNumber>
    </recommendedName>
    <alternativeName>
        <fullName evidence="13">Enoylpyruvate transferase</fullName>
    </alternativeName>
    <alternativeName>
        <fullName evidence="13">UDP-N-acetylglucosamine enolpyruvyl transferase</fullName>
        <shortName evidence="13">EPT</shortName>
    </alternativeName>
</protein>
<evidence type="ECO:0000256" key="11">
    <source>
        <dbReference type="ARBA" id="ARBA00038367"/>
    </source>
</evidence>
<comment type="pathway">
    <text evidence="2 13">Cell wall biogenesis; peptidoglycan biosynthesis.</text>
</comment>
<evidence type="ECO:0000256" key="8">
    <source>
        <dbReference type="ARBA" id="ARBA00023306"/>
    </source>
</evidence>
<feature type="binding site" evidence="13">
    <location>
        <position position="332"/>
    </location>
    <ligand>
        <name>UDP-N-acetyl-alpha-D-glucosamine</name>
        <dbReference type="ChEBI" id="CHEBI:57705"/>
    </ligand>
</feature>
<dbReference type="GO" id="GO:0008760">
    <property type="term" value="F:UDP-N-acetylglucosamine 1-carboxyvinyltransferase activity"/>
    <property type="evidence" value="ECO:0007669"/>
    <property type="project" value="UniProtKB-EC"/>
</dbReference>
<keyword evidence="3 13" id="KW-0963">Cytoplasm</keyword>
<evidence type="ECO:0000256" key="13">
    <source>
        <dbReference type="HAMAP-Rule" id="MF_00111"/>
    </source>
</evidence>
<evidence type="ECO:0000313" key="16">
    <source>
        <dbReference type="Proteomes" id="UP001368618"/>
    </source>
</evidence>
<evidence type="ECO:0000259" key="14">
    <source>
        <dbReference type="Pfam" id="PF00275"/>
    </source>
</evidence>
<feature type="modified residue" description="2-(S-cysteinyl)pyruvic acid O-phosphothioketal" evidence="13">
    <location>
        <position position="117"/>
    </location>
</feature>
<dbReference type="NCBIfam" id="NF006873">
    <property type="entry name" value="PRK09369.1"/>
    <property type="match status" value="1"/>
</dbReference>
<dbReference type="Gene3D" id="3.65.10.10">
    <property type="entry name" value="Enolpyruvate transferase domain"/>
    <property type="match status" value="2"/>
</dbReference>
<dbReference type="InterPro" id="IPR013792">
    <property type="entry name" value="RNA3'P_cycl/enolpyr_Trfase_a/b"/>
</dbReference>
<reference evidence="15" key="1">
    <citation type="submission" date="2023-09" db="EMBL/GenBank/DDBJ databases">
        <title>Genomes of two closely related lineages of the louse Polyplax serrata with different host specificities.</title>
        <authorList>
            <person name="Martinu J."/>
            <person name="Tarabai H."/>
            <person name="Stefka J."/>
            <person name="Hypsa V."/>
        </authorList>
    </citation>
    <scope>NUCLEOTIDE SEQUENCE [LARGE SCALE GENOMIC DNA]</scope>
    <source>
        <strain evidence="15">98ZLc_SE</strain>
    </source>
</reference>
<keyword evidence="8 13" id="KW-0131">Cell cycle</keyword>
<comment type="catalytic activity">
    <reaction evidence="12 13">
        <text>phosphoenolpyruvate + UDP-N-acetyl-alpha-D-glucosamine = UDP-N-acetyl-3-O-(1-carboxyvinyl)-alpha-D-glucosamine + phosphate</text>
        <dbReference type="Rhea" id="RHEA:18681"/>
        <dbReference type="ChEBI" id="CHEBI:43474"/>
        <dbReference type="ChEBI" id="CHEBI:57705"/>
        <dbReference type="ChEBI" id="CHEBI:58702"/>
        <dbReference type="ChEBI" id="CHEBI:68483"/>
        <dbReference type="EC" id="2.5.1.7"/>
    </reaction>
</comment>
<evidence type="ECO:0000256" key="10">
    <source>
        <dbReference type="ARBA" id="ARBA00023317"/>
    </source>
</evidence>
<evidence type="ECO:0000256" key="3">
    <source>
        <dbReference type="ARBA" id="ARBA00022490"/>
    </source>
</evidence>
<feature type="binding site" evidence="13">
    <location>
        <position position="93"/>
    </location>
    <ligand>
        <name>UDP-N-acetyl-alpha-D-glucosamine</name>
        <dbReference type="ChEBI" id="CHEBI:57705"/>
    </ligand>
</feature>
<sequence>MSQFIINGGNSLNGKVSISGSKNAALPIIAASLLTEDDVYISNIPNIKDVNIMLEILKLIGSKITFYTKNNIKINSSNIDSFYVPFSFTKKIRASILVLGPLLLRFGKVRIGFPGGCNIGARPIDLHLNILKKMGIDIYIEDKFINASIKKKIKSGTFVFDMVTVTGTENILMTSIFVNGEIIIKNAACEPEIVDLSKFLTELGAKIYGIGTNTLMIKGVKYLHGNYKYYSIISDRIEAGTYLIAGIITKGRLLIDNINPNILSSILFVIKKSGVNLNIGKNSIEVNMNKITSLNSVNIVTATYPFFPTDMQPQFIILNIIANGISLIIETVFKNRFTHIKELISMGAKIILNKNKILIIGNKKLLGTFVKASDLRSAASLILAGLIAVGKTIIEYIDYIDRGYDNIENKLTLLGADIKRRNIII</sequence>
<evidence type="ECO:0000313" key="15">
    <source>
        <dbReference type="EMBL" id="WWR11610.1"/>
    </source>
</evidence>
<keyword evidence="5 13" id="KW-0808">Transferase</keyword>
<dbReference type="InterPro" id="IPR005750">
    <property type="entry name" value="UDP_GlcNAc_COvinyl_MurA"/>
</dbReference>
<organism evidence="15 16">
    <name type="scientific">Candidatus Legionella polyplacis</name>
    <dbReference type="NCBI Taxonomy" id="2005262"/>
    <lineage>
        <taxon>Bacteria</taxon>
        <taxon>Pseudomonadati</taxon>
        <taxon>Pseudomonadota</taxon>
        <taxon>Gammaproteobacteria</taxon>
        <taxon>Legionellales</taxon>
        <taxon>Legionellaceae</taxon>
        <taxon>Legionella</taxon>
    </lineage>
</organism>
<keyword evidence="4 13" id="KW-0132">Cell division</keyword>
<feature type="binding site" evidence="13">
    <location>
        <position position="310"/>
    </location>
    <ligand>
        <name>UDP-N-acetyl-alpha-D-glucosamine</name>
        <dbReference type="ChEBI" id="CHEBI:57705"/>
    </ligand>
</feature>
<dbReference type="CDD" id="cd01555">
    <property type="entry name" value="UdpNAET"/>
    <property type="match status" value="1"/>
</dbReference>
<evidence type="ECO:0000256" key="12">
    <source>
        <dbReference type="ARBA" id="ARBA00047527"/>
    </source>
</evidence>
<proteinExistence type="inferred from homology"/>
<feature type="active site" description="Proton donor" evidence="13">
    <location>
        <position position="117"/>
    </location>
</feature>
<keyword evidence="9 13" id="KW-0961">Cell wall biogenesis/degradation</keyword>
<comment type="similarity">
    <text evidence="11 13">Belongs to the EPSP synthase family. MurA subfamily.</text>
</comment>
<dbReference type="NCBIfam" id="TIGR01072">
    <property type="entry name" value="murA"/>
    <property type="match status" value="1"/>
</dbReference>
<evidence type="ECO:0000256" key="5">
    <source>
        <dbReference type="ARBA" id="ARBA00022679"/>
    </source>
</evidence>
<dbReference type="PANTHER" id="PTHR43783:SF1">
    <property type="entry name" value="UDP-N-ACETYLGLUCOSAMINE 1-CARBOXYVINYLTRANSFERASE"/>
    <property type="match status" value="1"/>
</dbReference>
<keyword evidence="6 13" id="KW-0133">Cell shape</keyword>
<dbReference type="InterPro" id="IPR036968">
    <property type="entry name" value="Enolpyruvate_Tfrase_sf"/>
</dbReference>
<feature type="binding site" evidence="13">
    <location>
        <begin position="22"/>
        <end position="23"/>
    </location>
    <ligand>
        <name>phosphoenolpyruvate</name>
        <dbReference type="ChEBI" id="CHEBI:58702"/>
    </ligand>
</feature>
<evidence type="ECO:0000256" key="7">
    <source>
        <dbReference type="ARBA" id="ARBA00022984"/>
    </source>
</evidence>
<accession>A0ABZ2GWW2</accession>
<keyword evidence="7 13" id="KW-0573">Peptidoglycan synthesis</keyword>
<gene>
    <name evidence="13 15" type="primary">murA</name>
    <name evidence="15" type="ORF">RQL39_00330</name>
</gene>
<dbReference type="Proteomes" id="UP001368618">
    <property type="component" value="Chromosome"/>
</dbReference>
<dbReference type="InterPro" id="IPR001986">
    <property type="entry name" value="Enolpyruvate_Tfrase_dom"/>
</dbReference>
<keyword evidence="10 13" id="KW-0670">Pyruvate</keyword>
<dbReference type="SUPFAM" id="SSF55205">
    <property type="entry name" value="EPT/RTPC-like"/>
    <property type="match status" value="1"/>
</dbReference>
<keyword evidence="16" id="KW-1185">Reference proteome</keyword>
<feature type="domain" description="Enolpyruvate transferase" evidence="14">
    <location>
        <begin position="7"/>
        <end position="411"/>
    </location>
</feature>
<dbReference type="PANTHER" id="PTHR43783">
    <property type="entry name" value="UDP-N-ACETYLGLUCOSAMINE 1-CARBOXYVINYLTRANSFERASE"/>
    <property type="match status" value="1"/>
</dbReference>
<comment type="function">
    <text evidence="13">Cell wall formation. Adds enolpyruvyl to UDP-N-acetylglucosamine.</text>
</comment>
<dbReference type="Pfam" id="PF00275">
    <property type="entry name" value="EPSP_synthase"/>
    <property type="match status" value="1"/>
</dbReference>
<dbReference type="HAMAP" id="MF_00111">
    <property type="entry name" value="MurA"/>
    <property type="match status" value="1"/>
</dbReference>
<dbReference type="EMBL" id="CP135137">
    <property type="protein sequence ID" value="WWR11610.1"/>
    <property type="molecule type" value="Genomic_DNA"/>
</dbReference>
<comment type="subcellular location">
    <subcellularLocation>
        <location evidence="1 13">Cytoplasm</location>
    </subcellularLocation>
</comment>
<evidence type="ECO:0000256" key="2">
    <source>
        <dbReference type="ARBA" id="ARBA00004752"/>
    </source>
</evidence>
<comment type="caution">
    <text evidence="13">Lacks conserved residue(s) required for the propagation of feature annotation.</text>
</comment>
<evidence type="ECO:0000256" key="9">
    <source>
        <dbReference type="ARBA" id="ARBA00023316"/>
    </source>
</evidence>